<organism evidence="3 4">
    <name type="scientific">Trypanosoma rangeli</name>
    <dbReference type="NCBI Taxonomy" id="5698"/>
    <lineage>
        <taxon>Eukaryota</taxon>
        <taxon>Discoba</taxon>
        <taxon>Euglenozoa</taxon>
        <taxon>Kinetoplastea</taxon>
        <taxon>Metakinetoplastina</taxon>
        <taxon>Trypanosomatida</taxon>
        <taxon>Trypanosomatidae</taxon>
        <taxon>Trypanosoma</taxon>
        <taxon>Herpetosoma</taxon>
    </lineage>
</organism>
<feature type="compositionally biased region" description="Polar residues" evidence="1">
    <location>
        <begin position="180"/>
        <end position="189"/>
    </location>
</feature>
<feature type="region of interest" description="Disordered" evidence="1">
    <location>
        <begin position="163"/>
        <end position="292"/>
    </location>
</feature>
<feature type="compositionally biased region" description="Low complexity" evidence="1">
    <location>
        <begin position="165"/>
        <end position="179"/>
    </location>
</feature>
<gene>
    <name evidence="3" type="ORF">TraAM80_08787</name>
</gene>
<feature type="signal peptide" evidence="2">
    <location>
        <begin position="1"/>
        <end position="29"/>
    </location>
</feature>
<dbReference type="RefSeq" id="XP_029234619.1">
    <property type="nucleotide sequence ID" value="XM_029385514.1"/>
</dbReference>
<dbReference type="Proteomes" id="UP000283634">
    <property type="component" value="Unassembled WGS sequence"/>
</dbReference>
<proteinExistence type="predicted"/>
<dbReference type="OMA" id="GRCELLH"/>
<dbReference type="GeneID" id="40332720"/>
<evidence type="ECO:0000313" key="4">
    <source>
        <dbReference type="Proteomes" id="UP000283634"/>
    </source>
</evidence>
<evidence type="ECO:0008006" key="5">
    <source>
        <dbReference type="Google" id="ProtNLM"/>
    </source>
</evidence>
<feature type="compositionally biased region" description="Low complexity" evidence="1">
    <location>
        <begin position="190"/>
        <end position="205"/>
    </location>
</feature>
<dbReference type="AlphaFoldDB" id="A0A3R7N1C4"/>
<feature type="compositionally biased region" description="Low complexity" evidence="1">
    <location>
        <begin position="215"/>
        <end position="232"/>
    </location>
</feature>
<evidence type="ECO:0000256" key="2">
    <source>
        <dbReference type="SAM" id="SignalP"/>
    </source>
</evidence>
<comment type="caution">
    <text evidence="3">The sequence shown here is derived from an EMBL/GenBank/DDBJ whole genome shotgun (WGS) entry which is preliminary data.</text>
</comment>
<reference evidence="3 4" key="1">
    <citation type="journal article" date="2018" name="BMC Genomics">
        <title>Genomic comparison of Trypanosoma conorhini and Trypanosoma rangeli to Trypanosoma cruzi strains of high and low virulence.</title>
        <authorList>
            <person name="Bradwell K.R."/>
            <person name="Koparde V.N."/>
            <person name="Matveyev A.V."/>
            <person name="Serrano M.G."/>
            <person name="Alves J.M."/>
            <person name="Parikh H."/>
            <person name="Huang B."/>
            <person name="Lee V."/>
            <person name="Espinosa-Alvarez O."/>
            <person name="Ortiz P.A."/>
            <person name="Costa-Martins A.G."/>
            <person name="Teixeira M.M."/>
            <person name="Buck G.A."/>
        </authorList>
    </citation>
    <scope>NUCLEOTIDE SEQUENCE [LARGE SCALE GENOMIC DNA]</scope>
    <source>
        <strain evidence="3 4">AM80</strain>
    </source>
</reference>
<keyword evidence="4" id="KW-1185">Reference proteome</keyword>
<feature type="compositionally biased region" description="Low complexity" evidence="1">
    <location>
        <begin position="243"/>
        <end position="283"/>
    </location>
</feature>
<dbReference type="OrthoDB" id="247747at2759"/>
<name>A0A3R7N1C4_TRYRA</name>
<evidence type="ECO:0000313" key="3">
    <source>
        <dbReference type="EMBL" id="RNE98408.1"/>
    </source>
</evidence>
<feature type="chain" id="PRO_5018719073" description="Mucin-like glycoprotein" evidence="2">
    <location>
        <begin position="30"/>
        <end position="318"/>
    </location>
</feature>
<sequence length="318" mass="32201">MGMATLRRRAVYALAVLALLCGCCFSVCGATLSGSDAVDVLCQNNKGKLSWRVSGKSNWKECSQTVNYYALRKVETASADSSESESICTHAESWCFSIILGKNYPSPPQLKITNHAAFTMNCTTDGNSKPSELSNCEAVILDRTKEYPVSTSGRCELLHIQPADGVTPGQQTPGVQQPQSQAAITSSSEGTQQGRSSAGSSAGTGVPAPNAAEQSGSTGSTGSQGTLTSPTGAADSSKATGDGAAQAPSASAQPSGTSTPDTPAGSDGGSATTTTTSSSPSGGKHTKGNADGSDTLTVWVRATLLLLLTAALAYTAGE</sequence>
<protein>
    <recommendedName>
        <fullName evidence="5">Mucin-like glycoprotein</fullName>
    </recommendedName>
</protein>
<evidence type="ECO:0000256" key="1">
    <source>
        <dbReference type="SAM" id="MobiDB-lite"/>
    </source>
</evidence>
<accession>A0A3R7N1C4</accession>
<dbReference type="PROSITE" id="PS51257">
    <property type="entry name" value="PROKAR_LIPOPROTEIN"/>
    <property type="match status" value="1"/>
</dbReference>
<dbReference type="EMBL" id="MKGL01000466">
    <property type="protein sequence ID" value="RNE98408.1"/>
    <property type="molecule type" value="Genomic_DNA"/>
</dbReference>
<keyword evidence="2" id="KW-0732">Signal</keyword>